<sequence length="330" mass="36933">MPRQETPSSPTQSDSQDPGVGLQGVIPSRWTPNTEPSVEDSQVEEDILAPPSPTPAQQRLSPIASTRLLSSYHRASTPSSAASNTFPSSADRVVEYERRIAHLEGEVHALRYNRETPPTSCLPNTDLCATSLWFPNERETRNIYALRAAELIPGILRWKVLYKPPTLLKSPSSFSSHKLHHRLPIHTIIMTIILPKTESMDQRLTQRSASPTTTTTTTMVTRSKTGKTANRPRRYDPNPTPGPSTQPSSTSMSSRTQSRRATASEELDAPLPNVFSNHTAQAKRKSTIKELKKDVEKLTKENDRLHGLNNRLQGQYQSLQWAFEMHVEKL</sequence>
<proteinExistence type="predicted"/>
<evidence type="ECO:0000313" key="1">
    <source>
        <dbReference type="EMBL" id="TFK61427.1"/>
    </source>
</evidence>
<dbReference type="Proteomes" id="UP000308600">
    <property type="component" value="Unassembled WGS sequence"/>
</dbReference>
<protein>
    <submittedName>
        <fullName evidence="1">Uncharacterized protein</fullName>
    </submittedName>
</protein>
<organism evidence="1 2">
    <name type="scientific">Pluteus cervinus</name>
    <dbReference type="NCBI Taxonomy" id="181527"/>
    <lineage>
        <taxon>Eukaryota</taxon>
        <taxon>Fungi</taxon>
        <taxon>Dikarya</taxon>
        <taxon>Basidiomycota</taxon>
        <taxon>Agaricomycotina</taxon>
        <taxon>Agaricomycetes</taxon>
        <taxon>Agaricomycetidae</taxon>
        <taxon>Agaricales</taxon>
        <taxon>Pluteineae</taxon>
        <taxon>Pluteaceae</taxon>
        <taxon>Pluteus</taxon>
    </lineage>
</organism>
<name>A0ACD3A6V6_9AGAR</name>
<evidence type="ECO:0000313" key="2">
    <source>
        <dbReference type="Proteomes" id="UP000308600"/>
    </source>
</evidence>
<accession>A0ACD3A6V6</accession>
<reference evidence="1 2" key="1">
    <citation type="journal article" date="2019" name="Nat. Ecol. Evol.">
        <title>Megaphylogeny resolves global patterns of mushroom evolution.</title>
        <authorList>
            <person name="Varga T."/>
            <person name="Krizsan K."/>
            <person name="Foldi C."/>
            <person name="Dima B."/>
            <person name="Sanchez-Garcia M."/>
            <person name="Sanchez-Ramirez S."/>
            <person name="Szollosi G.J."/>
            <person name="Szarkandi J.G."/>
            <person name="Papp V."/>
            <person name="Albert L."/>
            <person name="Andreopoulos W."/>
            <person name="Angelini C."/>
            <person name="Antonin V."/>
            <person name="Barry K.W."/>
            <person name="Bougher N.L."/>
            <person name="Buchanan P."/>
            <person name="Buyck B."/>
            <person name="Bense V."/>
            <person name="Catcheside P."/>
            <person name="Chovatia M."/>
            <person name="Cooper J."/>
            <person name="Damon W."/>
            <person name="Desjardin D."/>
            <person name="Finy P."/>
            <person name="Geml J."/>
            <person name="Haridas S."/>
            <person name="Hughes K."/>
            <person name="Justo A."/>
            <person name="Karasinski D."/>
            <person name="Kautmanova I."/>
            <person name="Kiss B."/>
            <person name="Kocsube S."/>
            <person name="Kotiranta H."/>
            <person name="LaButti K.M."/>
            <person name="Lechner B.E."/>
            <person name="Liimatainen K."/>
            <person name="Lipzen A."/>
            <person name="Lukacs Z."/>
            <person name="Mihaltcheva S."/>
            <person name="Morgado L.N."/>
            <person name="Niskanen T."/>
            <person name="Noordeloos M.E."/>
            <person name="Ohm R.A."/>
            <person name="Ortiz-Santana B."/>
            <person name="Ovrebo C."/>
            <person name="Racz N."/>
            <person name="Riley R."/>
            <person name="Savchenko A."/>
            <person name="Shiryaev A."/>
            <person name="Soop K."/>
            <person name="Spirin V."/>
            <person name="Szebenyi C."/>
            <person name="Tomsovsky M."/>
            <person name="Tulloss R.E."/>
            <person name="Uehling J."/>
            <person name="Grigoriev I.V."/>
            <person name="Vagvolgyi C."/>
            <person name="Papp T."/>
            <person name="Martin F.M."/>
            <person name="Miettinen O."/>
            <person name="Hibbett D.S."/>
            <person name="Nagy L.G."/>
        </authorList>
    </citation>
    <scope>NUCLEOTIDE SEQUENCE [LARGE SCALE GENOMIC DNA]</scope>
    <source>
        <strain evidence="1 2">NL-1719</strain>
    </source>
</reference>
<dbReference type="EMBL" id="ML208661">
    <property type="protein sequence ID" value="TFK61427.1"/>
    <property type="molecule type" value="Genomic_DNA"/>
</dbReference>
<keyword evidence="2" id="KW-1185">Reference proteome</keyword>
<gene>
    <name evidence="1" type="ORF">BDN72DRAFT_904118</name>
</gene>